<reference evidence="2 3" key="1">
    <citation type="journal article" date="2008" name="Science">
        <title>The Physcomitrella genome reveals evolutionary insights into the conquest of land by plants.</title>
        <authorList>
            <person name="Rensing S."/>
            <person name="Lang D."/>
            <person name="Zimmer A."/>
            <person name="Terry A."/>
            <person name="Salamov A."/>
            <person name="Shapiro H."/>
            <person name="Nishiyama T."/>
            <person name="Perroud P.-F."/>
            <person name="Lindquist E."/>
            <person name="Kamisugi Y."/>
            <person name="Tanahashi T."/>
            <person name="Sakakibara K."/>
            <person name="Fujita T."/>
            <person name="Oishi K."/>
            <person name="Shin-I T."/>
            <person name="Kuroki Y."/>
            <person name="Toyoda A."/>
            <person name="Suzuki Y."/>
            <person name="Hashimoto A."/>
            <person name="Yamaguchi K."/>
            <person name="Sugano A."/>
            <person name="Kohara Y."/>
            <person name="Fujiyama A."/>
            <person name="Anterola A."/>
            <person name="Aoki S."/>
            <person name="Ashton N."/>
            <person name="Barbazuk W.B."/>
            <person name="Barker E."/>
            <person name="Bennetzen J."/>
            <person name="Bezanilla M."/>
            <person name="Blankenship R."/>
            <person name="Cho S.H."/>
            <person name="Dutcher S."/>
            <person name="Estelle M."/>
            <person name="Fawcett J.A."/>
            <person name="Gundlach H."/>
            <person name="Hanada K."/>
            <person name="Heyl A."/>
            <person name="Hicks K.A."/>
            <person name="Hugh J."/>
            <person name="Lohr M."/>
            <person name="Mayer K."/>
            <person name="Melkozernov A."/>
            <person name="Murata T."/>
            <person name="Nelson D."/>
            <person name="Pils B."/>
            <person name="Prigge M."/>
            <person name="Reiss B."/>
            <person name="Renner T."/>
            <person name="Rombauts S."/>
            <person name="Rushton P."/>
            <person name="Sanderfoot A."/>
            <person name="Schween G."/>
            <person name="Shiu S.-H."/>
            <person name="Stueber K."/>
            <person name="Theodoulou F.L."/>
            <person name="Tu H."/>
            <person name="Van de Peer Y."/>
            <person name="Verrier P.J."/>
            <person name="Waters E."/>
            <person name="Wood A."/>
            <person name="Yang L."/>
            <person name="Cove D."/>
            <person name="Cuming A."/>
            <person name="Hasebe M."/>
            <person name="Lucas S."/>
            <person name="Mishler D.B."/>
            <person name="Reski R."/>
            <person name="Grigoriev I."/>
            <person name="Quatrano R.S."/>
            <person name="Boore J.L."/>
        </authorList>
    </citation>
    <scope>NUCLEOTIDE SEQUENCE [LARGE SCALE GENOMIC DNA]</scope>
    <source>
        <strain evidence="2 3">cv. Gransden 2004</strain>
    </source>
</reference>
<reference evidence="2 3" key="2">
    <citation type="journal article" date="2018" name="Plant J.">
        <title>The Physcomitrella patens chromosome-scale assembly reveals moss genome structure and evolution.</title>
        <authorList>
            <person name="Lang D."/>
            <person name="Ullrich K.K."/>
            <person name="Murat F."/>
            <person name="Fuchs J."/>
            <person name="Jenkins J."/>
            <person name="Haas F.B."/>
            <person name="Piednoel M."/>
            <person name="Gundlach H."/>
            <person name="Van Bel M."/>
            <person name="Meyberg R."/>
            <person name="Vives C."/>
            <person name="Morata J."/>
            <person name="Symeonidi A."/>
            <person name="Hiss M."/>
            <person name="Muchero W."/>
            <person name="Kamisugi Y."/>
            <person name="Saleh O."/>
            <person name="Blanc G."/>
            <person name="Decker E.L."/>
            <person name="van Gessel N."/>
            <person name="Grimwood J."/>
            <person name="Hayes R.D."/>
            <person name="Graham S.W."/>
            <person name="Gunter L.E."/>
            <person name="McDaniel S.F."/>
            <person name="Hoernstein S.N.W."/>
            <person name="Larsson A."/>
            <person name="Li F.W."/>
            <person name="Perroud P.F."/>
            <person name="Phillips J."/>
            <person name="Ranjan P."/>
            <person name="Rokshar D.S."/>
            <person name="Rothfels C.J."/>
            <person name="Schneider L."/>
            <person name="Shu S."/>
            <person name="Stevenson D.W."/>
            <person name="Thummler F."/>
            <person name="Tillich M."/>
            <person name="Villarreal Aguilar J.C."/>
            <person name="Widiez T."/>
            <person name="Wong G.K."/>
            <person name="Wymore A."/>
            <person name="Zhang Y."/>
            <person name="Zimmer A.D."/>
            <person name="Quatrano R.S."/>
            <person name="Mayer K.F.X."/>
            <person name="Goodstein D."/>
            <person name="Casacuberta J.M."/>
            <person name="Vandepoele K."/>
            <person name="Reski R."/>
            <person name="Cuming A.C."/>
            <person name="Tuskan G.A."/>
            <person name="Maumus F."/>
            <person name="Salse J."/>
            <person name="Schmutz J."/>
            <person name="Rensing S.A."/>
        </authorList>
    </citation>
    <scope>NUCLEOTIDE SEQUENCE [LARGE SCALE GENOMIC DNA]</scope>
    <source>
        <strain evidence="2 3">cv. Gransden 2004</strain>
    </source>
</reference>
<feature type="transmembrane region" description="Helical" evidence="1">
    <location>
        <begin position="12"/>
        <end position="32"/>
    </location>
</feature>
<reference evidence="2" key="3">
    <citation type="submission" date="2020-12" db="UniProtKB">
        <authorList>
            <consortium name="EnsemblPlants"/>
        </authorList>
    </citation>
    <scope>IDENTIFICATION</scope>
</reference>
<proteinExistence type="predicted"/>
<evidence type="ECO:0008006" key="4">
    <source>
        <dbReference type="Google" id="ProtNLM"/>
    </source>
</evidence>
<keyword evidence="3" id="KW-1185">Reference proteome</keyword>
<gene>
    <name evidence="2" type="primary">LOC112291855</name>
</gene>
<evidence type="ECO:0000313" key="3">
    <source>
        <dbReference type="Proteomes" id="UP000006727"/>
    </source>
</evidence>
<dbReference type="EMBL" id="ABEU02000014">
    <property type="status" value="NOT_ANNOTATED_CDS"/>
    <property type="molecule type" value="Genomic_DNA"/>
</dbReference>
<organism evidence="2 3">
    <name type="scientific">Physcomitrium patens</name>
    <name type="common">Spreading-leaved earth moss</name>
    <name type="synonym">Physcomitrella patens</name>
    <dbReference type="NCBI Taxonomy" id="3218"/>
    <lineage>
        <taxon>Eukaryota</taxon>
        <taxon>Viridiplantae</taxon>
        <taxon>Streptophyta</taxon>
        <taxon>Embryophyta</taxon>
        <taxon>Bryophyta</taxon>
        <taxon>Bryophytina</taxon>
        <taxon>Bryopsida</taxon>
        <taxon>Funariidae</taxon>
        <taxon>Funariales</taxon>
        <taxon>Funariaceae</taxon>
        <taxon>Physcomitrium</taxon>
    </lineage>
</organism>
<evidence type="ECO:0000313" key="2">
    <source>
        <dbReference type="EnsemblPlants" id="PAC:32960501.CDS.1"/>
    </source>
</evidence>
<keyword evidence="1" id="KW-0472">Membrane</keyword>
<evidence type="ECO:0000256" key="1">
    <source>
        <dbReference type="SAM" id="Phobius"/>
    </source>
</evidence>
<feature type="transmembrane region" description="Helical" evidence="1">
    <location>
        <begin position="38"/>
        <end position="58"/>
    </location>
</feature>
<dbReference type="EnsemblPlants" id="Pp3c14_6380V3.2">
    <property type="protein sequence ID" value="PAC:32960501.CDS.1"/>
    <property type="gene ID" value="Pp3c14_6380"/>
</dbReference>
<sequence>MEFSSREIRVRGVVVLCSVWVYFLGLRVRIFFVLSSFPWWGIGHMNPLIIFSELFAVVSRSRFCSSLFCSGCAYC</sequence>
<dbReference type="Proteomes" id="UP000006727">
    <property type="component" value="Chromosome 14"/>
</dbReference>
<dbReference type="AlphaFoldDB" id="A0A7I3ZL48"/>
<dbReference type="Gramene" id="Pp3c14_6380V3.2">
    <property type="protein sequence ID" value="PAC:32960501.CDS.1"/>
    <property type="gene ID" value="Pp3c14_6380"/>
</dbReference>
<name>A0A7I3ZL48_PHYPA</name>
<protein>
    <recommendedName>
        <fullName evidence="4">Transmembrane protein</fullName>
    </recommendedName>
</protein>
<keyword evidence="1" id="KW-0812">Transmembrane</keyword>
<keyword evidence="1" id="KW-1133">Transmembrane helix</keyword>
<accession>A0A7I3ZL48</accession>